<dbReference type="Gene3D" id="1.10.260.40">
    <property type="entry name" value="lambda repressor-like DNA-binding domains"/>
    <property type="match status" value="1"/>
</dbReference>
<evidence type="ECO:0000313" key="2">
    <source>
        <dbReference type="Proteomes" id="UP000250242"/>
    </source>
</evidence>
<name>A0A2X1UPU2_9BURK</name>
<reference evidence="1 2" key="1">
    <citation type="submission" date="2018-06" db="EMBL/GenBank/DDBJ databases">
        <authorList>
            <consortium name="Pathogen Informatics"/>
            <person name="Doyle S."/>
        </authorList>
    </citation>
    <scope>NUCLEOTIDE SEQUENCE [LARGE SCALE GENOMIC DNA]</scope>
    <source>
        <strain evidence="1 2">NCTC11009</strain>
    </source>
</reference>
<sequence length="76" mass="8966">MELKDIKMEIQEIVRFLLKNGLTQSDIARRCEISQTLVSLINTGKRNNVLVSTYKKLYQLMIETKIHQEWKEKNNG</sequence>
<dbReference type="InterPro" id="IPR010982">
    <property type="entry name" value="Lambda_DNA-bd_dom_sf"/>
</dbReference>
<protein>
    <recommendedName>
        <fullName evidence="3">HTH cro/C1-type domain-containing protein</fullName>
    </recommendedName>
</protein>
<dbReference type="AlphaFoldDB" id="A0A2X1UPU2"/>
<gene>
    <name evidence="1" type="ORF">NCTC11009_02372</name>
</gene>
<dbReference type="Proteomes" id="UP000250242">
    <property type="component" value="Unassembled WGS sequence"/>
</dbReference>
<evidence type="ECO:0000313" key="1">
    <source>
        <dbReference type="EMBL" id="SPY09119.1"/>
    </source>
</evidence>
<dbReference type="GO" id="GO:0003677">
    <property type="term" value="F:DNA binding"/>
    <property type="evidence" value="ECO:0007669"/>
    <property type="project" value="InterPro"/>
</dbReference>
<dbReference type="RefSeq" id="WP_146741210.1">
    <property type="nucleotide sequence ID" value="NZ_UATH01000001.1"/>
</dbReference>
<proteinExistence type="predicted"/>
<evidence type="ECO:0008006" key="3">
    <source>
        <dbReference type="Google" id="ProtNLM"/>
    </source>
</evidence>
<dbReference type="EMBL" id="UATH01000001">
    <property type="protein sequence ID" value="SPY09119.1"/>
    <property type="molecule type" value="Genomic_DNA"/>
</dbReference>
<accession>A0A2X1UPU2</accession>
<organism evidence="1 2">
    <name type="scientific">Oligella urethralis</name>
    <dbReference type="NCBI Taxonomy" id="90245"/>
    <lineage>
        <taxon>Bacteria</taxon>
        <taxon>Pseudomonadati</taxon>
        <taxon>Pseudomonadota</taxon>
        <taxon>Betaproteobacteria</taxon>
        <taxon>Burkholderiales</taxon>
        <taxon>Alcaligenaceae</taxon>
        <taxon>Oligella</taxon>
    </lineage>
</organism>
<dbReference type="SUPFAM" id="SSF47413">
    <property type="entry name" value="lambda repressor-like DNA-binding domains"/>
    <property type="match status" value="1"/>
</dbReference>